<name>A0A4Q9H8V2_9SPHI</name>
<dbReference type="SUPFAM" id="SSF52047">
    <property type="entry name" value="RNI-like"/>
    <property type="match status" value="1"/>
</dbReference>
<evidence type="ECO:0000313" key="2">
    <source>
        <dbReference type="Proteomes" id="UP000291819"/>
    </source>
</evidence>
<dbReference type="InterPro" id="IPR032675">
    <property type="entry name" value="LRR_dom_sf"/>
</dbReference>
<dbReference type="RefSeq" id="WP_131031616.1">
    <property type="nucleotide sequence ID" value="NZ_SIXF01000024.1"/>
</dbReference>
<sequence length="162" mass="18696">MKLKGAEKQFWWHFGHITEAKNIPTELPGFASIDSLVDDEYLAMLFAKVSVMGSIYLKETRITDEGVKLISNVRQLKDLTLMKHENITKACLPYLNKLTDLEYLDIWKTKIRLEDITVLKDLKNLKELHISPNDEGVEESWDAILEKIIKAEETLPNCIIHT</sequence>
<keyword evidence="2" id="KW-1185">Reference proteome</keyword>
<protein>
    <recommendedName>
        <fullName evidence="3">Leucine-rich repeat domain-containing protein</fullName>
    </recommendedName>
</protein>
<dbReference type="Proteomes" id="UP000291819">
    <property type="component" value="Unassembled WGS sequence"/>
</dbReference>
<organism evidence="1 2">
    <name type="scientific">Pedobacter kyonggii</name>
    <dbReference type="NCBI Taxonomy" id="1926871"/>
    <lineage>
        <taxon>Bacteria</taxon>
        <taxon>Pseudomonadati</taxon>
        <taxon>Bacteroidota</taxon>
        <taxon>Sphingobacteriia</taxon>
        <taxon>Sphingobacteriales</taxon>
        <taxon>Sphingobacteriaceae</taxon>
        <taxon>Pedobacter</taxon>
    </lineage>
</organism>
<reference evidence="1 2" key="1">
    <citation type="submission" date="2019-02" db="EMBL/GenBank/DDBJ databases">
        <title>Pedobacter kyonggii whole genome sequence analysis.</title>
        <authorList>
            <person name="Dahal R.H."/>
        </authorList>
    </citation>
    <scope>NUCLEOTIDE SEQUENCE [LARGE SCALE GENOMIC DNA]</scope>
    <source>
        <strain evidence="1 2">K-4-11-1</strain>
    </source>
</reference>
<evidence type="ECO:0008006" key="3">
    <source>
        <dbReference type="Google" id="ProtNLM"/>
    </source>
</evidence>
<evidence type="ECO:0000313" key="1">
    <source>
        <dbReference type="EMBL" id="TBO40347.1"/>
    </source>
</evidence>
<gene>
    <name evidence="1" type="ORF">EYS08_19085</name>
</gene>
<proteinExistence type="predicted"/>
<accession>A0A4Q9H8V2</accession>
<dbReference type="AlphaFoldDB" id="A0A4Q9H8V2"/>
<dbReference type="EMBL" id="SIXF01000024">
    <property type="protein sequence ID" value="TBO40347.1"/>
    <property type="molecule type" value="Genomic_DNA"/>
</dbReference>
<dbReference type="Gene3D" id="3.80.10.10">
    <property type="entry name" value="Ribonuclease Inhibitor"/>
    <property type="match status" value="1"/>
</dbReference>
<comment type="caution">
    <text evidence="1">The sequence shown here is derived from an EMBL/GenBank/DDBJ whole genome shotgun (WGS) entry which is preliminary data.</text>
</comment>
<dbReference type="OrthoDB" id="758726at2"/>